<evidence type="ECO:0000313" key="10">
    <source>
        <dbReference type="Proteomes" id="UP000507470"/>
    </source>
</evidence>
<feature type="chain" id="PRO_5026818985" evidence="7">
    <location>
        <begin position="19"/>
        <end position="1091"/>
    </location>
</feature>
<feature type="signal peptide" evidence="7">
    <location>
        <begin position="1"/>
        <end position="18"/>
    </location>
</feature>
<dbReference type="AlphaFoldDB" id="A0A6J8EFI7"/>
<dbReference type="CDD" id="cd01450">
    <property type="entry name" value="vWFA_subfamily_ECM"/>
    <property type="match status" value="1"/>
</dbReference>
<protein>
    <submittedName>
        <fullName evidence="9">COL6A</fullName>
    </submittedName>
</protein>
<dbReference type="SMART" id="SM00327">
    <property type="entry name" value="VWA"/>
    <property type="match status" value="5"/>
</dbReference>
<dbReference type="SUPFAM" id="SSF82895">
    <property type="entry name" value="TSP-1 type 1 repeat"/>
    <property type="match status" value="2"/>
</dbReference>
<dbReference type="InterPro" id="IPR036383">
    <property type="entry name" value="TSP1_rpt_sf"/>
</dbReference>
<feature type="domain" description="VWFA" evidence="8">
    <location>
        <begin position="757"/>
        <end position="932"/>
    </location>
</feature>
<dbReference type="Gene3D" id="2.20.100.10">
    <property type="entry name" value="Thrombospondin type-1 (TSP1) repeat"/>
    <property type="match status" value="2"/>
</dbReference>
<sequence>MRVAVAFTAIIGLQLAYAAVTQPPVSCGTNPADIHFLLDSSGSVGSPNFQKQKDFVAKFADQFTIGPKNVQIGVTTFASTTHPQFFMNKYHDKTSLVNAIKAVPYQSGNTHTDEALKWVDQHAFTSAAGDRPGVVNILIVMTDGQSGNPPQTVIEAAKLHGHNIRVFAIGIGNGIRRTELEKIASDNAHVFTVTNFDALQTLQAELKKTACKVDGGYSSYGGWSKCSKTCGGGTKHRDRTCTNPKPANGGKNCVGPSRDTQPCNAQACPTLPPPTTTHIPTTTLKSCGTVPADIHFLLDASGSVGSSNYQKQKDFVAKFADSFTIGPQNVQIGVTTFSSQVHNQFFMNKYNSKAPLVSAIKAMPYQSGGTNTDTAIKYVDGNAFTKPHGDRDHVVNILIVMTDGQSAHPPKTAAEAKILHGHNVKVFAIGIGNGIKRAELETIATDSAHVFTVQNFDALNTLQAELKKTACKVDGGWTKYGFWSPCSKTCGSGTHYRERTCSNPPPANGGKNCVGAARDTQPCNTQPCPTTPPPTTRPPTTPYIATTLAKSCGVVPADIVFILDSSGSVGLPNFNKMLDFVKNMIKGFDIGPTGAHIGLVTFSSKPHLEFHLNKFTDKAKTTAGVTNIHYISGGTNTADALKYARTTSFLPANGARGNAAKIAIVITDGKSQSPPATAQEAQRLRDQGVTVFSVGVGTGPNLPELNAMATDPNNQHVFVVNNFDALKQIKGTLQQKACEVKATTMPPPAKNCGSKADIVFLLDSSGSVGSTDFKKMLGFVEGVVDKFTIGPNDIQVGVDTFQSTVKKEFNMNQYSDKNAMKAAVKNIAYHGGGTNTGPAIKFMTDNSFSTAAGHRAGVPKIAIVITDGNSANRANTLAEAQKARASGMQVIAIGVGHGINQGELEGIASKPKSQFVYNAENFDVLNTLQASLSSKTCEASTPQNATKDCGTVADIVFTLDSSGSVGKANFDKMLAFVKTMVKGFNVGQNKIQIGIQTFSNRAKVQFNLNKFADKQAVMTAIDHIPYVSGGTNTGTALKTMYSKMFTQANGDRPGIPNIGIVITDGRSNNPPNTANEAKNLLCFLLFSRLWF</sequence>
<dbReference type="SMART" id="SM00209">
    <property type="entry name" value="TSP1"/>
    <property type="match status" value="2"/>
</dbReference>
<reference evidence="9 10" key="1">
    <citation type="submission" date="2020-06" db="EMBL/GenBank/DDBJ databases">
        <authorList>
            <person name="Li R."/>
            <person name="Bekaert M."/>
        </authorList>
    </citation>
    <scope>NUCLEOTIDE SEQUENCE [LARGE SCALE GENOMIC DNA]</scope>
    <source>
        <strain evidence="10">wild</strain>
    </source>
</reference>
<keyword evidence="3 7" id="KW-0732">Signal</keyword>
<evidence type="ECO:0000259" key="8">
    <source>
        <dbReference type="PROSITE" id="PS50234"/>
    </source>
</evidence>
<keyword evidence="5" id="KW-1015">Disulfide bond</keyword>
<dbReference type="FunFam" id="3.40.50.410:FF:000004">
    <property type="entry name" value="collagen alpha-6(VI) chain"/>
    <property type="match status" value="4"/>
</dbReference>
<evidence type="ECO:0000256" key="5">
    <source>
        <dbReference type="ARBA" id="ARBA00023157"/>
    </source>
</evidence>
<dbReference type="PANTHER" id="PTHR24020:SF20">
    <property type="entry name" value="PH DOMAIN-CONTAINING PROTEIN"/>
    <property type="match status" value="1"/>
</dbReference>
<dbReference type="EMBL" id="CACVKT020008990">
    <property type="protein sequence ID" value="CAC5419108.1"/>
    <property type="molecule type" value="Genomic_DNA"/>
</dbReference>
<dbReference type="GO" id="GO:0005576">
    <property type="term" value="C:extracellular region"/>
    <property type="evidence" value="ECO:0007669"/>
    <property type="project" value="UniProtKB-SubCell"/>
</dbReference>
<dbReference type="OrthoDB" id="10256829at2759"/>
<dbReference type="Proteomes" id="UP000507470">
    <property type="component" value="Unassembled WGS sequence"/>
</dbReference>
<dbReference type="InterPro" id="IPR002035">
    <property type="entry name" value="VWF_A"/>
</dbReference>
<dbReference type="Pfam" id="PF00090">
    <property type="entry name" value="TSP_1"/>
    <property type="match status" value="2"/>
</dbReference>
<keyword evidence="10" id="KW-1185">Reference proteome</keyword>
<feature type="domain" description="VWFA" evidence="8">
    <location>
        <begin position="954"/>
        <end position="1091"/>
    </location>
</feature>
<dbReference type="InterPro" id="IPR036465">
    <property type="entry name" value="vWFA_dom_sf"/>
</dbReference>
<gene>
    <name evidence="9" type="ORF">MCOR_51495</name>
</gene>
<evidence type="ECO:0000256" key="7">
    <source>
        <dbReference type="SAM" id="SignalP"/>
    </source>
</evidence>
<keyword evidence="6" id="KW-0325">Glycoprotein</keyword>
<dbReference type="Pfam" id="PF00092">
    <property type="entry name" value="VWA"/>
    <property type="match status" value="5"/>
</dbReference>
<evidence type="ECO:0000256" key="4">
    <source>
        <dbReference type="ARBA" id="ARBA00022737"/>
    </source>
</evidence>
<name>A0A6J8EFI7_MYTCO</name>
<dbReference type="CDD" id="cd01472">
    <property type="entry name" value="vWA_collagen"/>
    <property type="match status" value="2"/>
</dbReference>
<dbReference type="PROSITE" id="PS50234">
    <property type="entry name" value="VWFA"/>
    <property type="match status" value="5"/>
</dbReference>
<dbReference type="InterPro" id="IPR050525">
    <property type="entry name" value="ECM_Assembly_Org"/>
</dbReference>
<comment type="subcellular location">
    <subcellularLocation>
        <location evidence="1">Secreted</location>
    </subcellularLocation>
</comment>
<keyword evidence="2" id="KW-0964">Secreted</keyword>
<dbReference type="Gene3D" id="3.40.50.410">
    <property type="entry name" value="von Willebrand factor, type A domain"/>
    <property type="match status" value="5"/>
</dbReference>
<dbReference type="FunFam" id="2.20.100.10:FF:000001">
    <property type="entry name" value="semaphorin-5A isoform X1"/>
    <property type="match status" value="2"/>
</dbReference>
<proteinExistence type="predicted"/>
<dbReference type="PANTHER" id="PTHR24020">
    <property type="entry name" value="COLLAGEN ALPHA"/>
    <property type="match status" value="1"/>
</dbReference>
<dbReference type="InterPro" id="IPR000884">
    <property type="entry name" value="TSP1_rpt"/>
</dbReference>
<dbReference type="PROSITE" id="PS50092">
    <property type="entry name" value="TSP1"/>
    <property type="match status" value="2"/>
</dbReference>
<evidence type="ECO:0000256" key="1">
    <source>
        <dbReference type="ARBA" id="ARBA00004613"/>
    </source>
</evidence>
<keyword evidence="4" id="KW-0677">Repeat</keyword>
<dbReference type="SUPFAM" id="SSF53300">
    <property type="entry name" value="vWA-like"/>
    <property type="match status" value="5"/>
</dbReference>
<evidence type="ECO:0000256" key="3">
    <source>
        <dbReference type="ARBA" id="ARBA00022729"/>
    </source>
</evidence>
<evidence type="ECO:0000256" key="6">
    <source>
        <dbReference type="ARBA" id="ARBA00023180"/>
    </source>
</evidence>
<accession>A0A6J8EFI7</accession>
<evidence type="ECO:0000313" key="9">
    <source>
        <dbReference type="EMBL" id="CAC5419108.1"/>
    </source>
</evidence>
<organism evidence="9 10">
    <name type="scientific">Mytilus coruscus</name>
    <name type="common">Sea mussel</name>
    <dbReference type="NCBI Taxonomy" id="42192"/>
    <lineage>
        <taxon>Eukaryota</taxon>
        <taxon>Metazoa</taxon>
        <taxon>Spiralia</taxon>
        <taxon>Lophotrochozoa</taxon>
        <taxon>Mollusca</taxon>
        <taxon>Bivalvia</taxon>
        <taxon>Autobranchia</taxon>
        <taxon>Pteriomorphia</taxon>
        <taxon>Mytilida</taxon>
        <taxon>Mytiloidea</taxon>
        <taxon>Mytilidae</taxon>
        <taxon>Mytilinae</taxon>
        <taxon>Mytilus</taxon>
    </lineage>
</organism>
<feature type="domain" description="VWFA" evidence="8">
    <location>
        <begin position="33"/>
        <end position="206"/>
    </location>
</feature>
<evidence type="ECO:0000256" key="2">
    <source>
        <dbReference type="ARBA" id="ARBA00022525"/>
    </source>
</evidence>
<feature type="domain" description="VWFA" evidence="8">
    <location>
        <begin position="558"/>
        <end position="733"/>
    </location>
</feature>
<dbReference type="PRINTS" id="PR00453">
    <property type="entry name" value="VWFADOMAIN"/>
</dbReference>
<feature type="domain" description="VWFA" evidence="8">
    <location>
        <begin position="293"/>
        <end position="466"/>
    </location>
</feature>